<dbReference type="Gene3D" id="2.20.25.10">
    <property type="match status" value="1"/>
</dbReference>
<dbReference type="Pfam" id="PF04397">
    <property type="entry name" value="LytTR"/>
    <property type="match status" value="1"/>
</dbReference>
<proteinExistence type="predicted"/>
<sequence>MSIENVEVERGFLQQYTCLLEDWIPKDASMAIALDNHYVYYMSGLHDIQLKEGQPIKKGSIADTVLQTRKKVDLIVDRTLFGKPYYGIGYPIEIRGKAGALIIILPPNYHVLKNEPIRMLTGKLHDEWYPVPLEQITHIESYQKKTFFYTEGEQYTTNCTLKELHLKLPSSFLRIHRSYIINLSCIDKISRDFSSNLLMKMKDGAELPISQTYLNDVKSTLCF</sequence>
<dbReference type="GO" id="GO:0003677">
    <property type="term" value="F:DNA binding"/>
    <property type="evidence" value="ECO:0007669"/>
    <property type="project" value="UniProtKB-KW"/>
</dbReference>
<keyword evidence="3" id="KW-1185">Reference proteome</keyword>
<gene>
    <name evidence="2" type="ORF">ACFQ38_07035</name>
</gene>
<dbReference type="Proteomes" id="UP001597231">
    <property type="component" value="Unassembled WGS sequence"/>
</dbReference>
<evidence type="ECO:0000313" key="3">
    <source>
        <dbReference type="Proteomes" id="UP001597231"/>
    </source>
</evidence>
<dbReference type="SMART" id="SM00850">
    <property type="entry name" value="LytTR"/>
    <property type="match status" value="1"/>
</dbReference>
<comment type="caution">
    <text evidence="2">The sequence shown here is derived from an EMBL/GenBank/DDBJ whole genome shotgun (WGS) entry which is preliminary data.</text>
</comment>
<name>A0ABW3TZN7_9BACL</name>
<keyword evidence="2" id="KW-0238">DNA-binding</keyword>
<accession>A0ABW3TZN7</accession>
<reference evidence="3" key="1">
    <citation type="journal article" date="2019" name="Int. J. Syst. Evol. Microbiol.">
        <title>The Global Catalogue of Microorganisms (GCM) 10K type strain sequencing project: providing services to taxonomists for standard genome sequencing and annotation.</title>
        <authorList>
            <consortium name="The Broad Institute Genomics Platform"/>
            <consortium name="The Broad Institute Genome Sequencing Center for Infectious Disease"/>
            <person name="Wu L."/>
            <person name="Ma J."/>
        </authorList>
    </citation>
    <scope>NUCLEOTIDE SEQUENCE [LARGE SCALE GENOMIC DNA]</scope>
    <source>
        <strain evidence="3">CCUG 53915</strain>
    </source>
</reference>
<dbReference type="EMBL" id="JBHTLT010000033">
    <property type="protein sequence ID" value="MFD1204852.1"/>
    <property type="molecule type" value="Genomic_DNA"/>
</dbReference>
<dbReference type="RefSeq" id="WP_336822369.1">
    <property type="nucleotide sequence ID" value="NZ_JBHTLT010000033.1"/>
</dbReference>
<protein>
    <submittedName>
        <fullName evidence="2">LytTR family DNA-binding domain-containing protein</fullName>
    </submittedName>
</protein>
<dbReference type="Gene3D" id="2.40.50.40">
    <property type="match status" value="1"/>
</dbReference>
<dbReference type="PROSITE" id="PS50930">
    <property type="entry name" value="HTH_LYTTR"/>
    <property type="match status" value="1"/>
</dbReference>
<dbReference type="InterPro" id="IPR007492">
    <property type="entry name" value="LytTR_DNA-bd_dom"/>
</dbReference>
<evidence type="ECO:0000259" key="1">
    <source>
        <dbReference type="PROSITE" id="PS50930"/>
    </source>
</evidence>
<organism evidence="2 3">
    <name type="scientific">Sporosarcina contaminans</name>
    <dbReference type="NCBI Taxonomy" id="633403"/>
    <lineage>
        <taxon>Bacteria</taxon>
        <taxon>Bacillati</taxon>
        <taxon>Bacillota</taxon>
        <taxon>Bacilli</taxon>
        <taxon>Bacillales</taxon>
        <taxon>Caryophanaceae</taxon>
        <taxon>Sporosarcina</taxon>
    </lineage>
</organism>
<dbReference type="PANTHER" id="PTHR37299:SF1">
    <property type="entry name" value="STAGE 0 SPORULATION PROTEIN A HOMOLOG"/>
    <property type="match status" value="1"/>
</dbReference>
<evidence type="ECO:0000313" key="2">
    <source>
        <dbReference type="EMBL" id="MFD1204852.1"/>
    </source>
</evidence>
<dbReference type="PANTHER" id="PTHR37299">
    <property type="entry name" value="TRANSCRIPTIONAL REGULATOR-RELATED"/>
    <property type="match status" value="1"/>
</dbReference>
<feature type="domain" description="HTH LytTR-type" evidence="1">
    <location>
        <begin position="120"/>
        <end position="223"/>
    </location>
</feature>
<dbReference type="InterPro" id="IPR046947">
    <property type="entry name" value="LytR-like"/>
</dbReference>